<protein>
    <submittedName>
        <fullName evidence="1">Uncharacterized protein</fullName>
    </submittedName>
</protein>
<evidence type="ECO:0000313" key="2">
    <source>
        <dbReference type="Proteomes" id="UP000054018"/>
    </source>
</evidence>
<dbReference type="HOGENOM" id="CLU_2004832_0_0_1"/>
<evidence type="ECO:0000313" key="1">
    <source>
        <dbReference type="EMBL" id="KIK28220.1"/>
    </source>
</evidence>
<organism evidence="1 2">
    <name type="scientific">Pisolithus microcarpus 441</name>
    <dbReference type="NCBI Taxonomy" id="765257"/>
    <lineage>
        <taxon>Eukaryota</taxon>
        <taxon>Fungi</taxon>
        <taxon>Dikarya</taxon>
        <taxon>Basidiomycota</taxon>
        <taxon>Agaricomycotina</taxon>
        <taxon>Agaricomycetes</taxon>
        <taxon>Agaricomycetidae</taxon>
        <taxon>Boletales</taxon>
        <taxon>Sclerodermatineae</taxon>
        <taxon>Pisolithaceae</taxon>
        <taxon>Pisolithus</taxon>
    </lineage>
</organism>
<dbReference type="EMBL" id="KN833693">
    <property type="protein sequence ID" value="KIK28220.1"/>
    <property type="molecule type" value="Genomic_DNA"/>
</dbReference>
<reference evidence="2" key="2">
    <citation type="submission" date="2015-01" db="EMBL/GenBank/DDBJ databases">
        <title>Evolutionary Origins and Diversification of the Mycorrhizal Mutualists.</title>
        <authorList>
            <consortium name="DOE Joint Genome Institute"/>
            <consortium name="Mycorrhizal Genomics Consortium"/>
            <person name="Kohler A."/>
            <person name="Kuo A."/>
            <person name="Nagy L.G."/>
            <person name="Floudas D."/>
            <person name="Copeland A."/>
            <person name="Barry K.W."/>
            <person name="Cichocki N."/>
            <person name="Veneault-Fourrey C."/>
            <person name="LaButti K."/>
            <person name="Lindquist E.A."/>
            <person name="Lipzen A."/>
            <person name="Lundell T."/>
            <person name="Morin E."/>
            <person name="Murat C."/>
            <person name="Riley R."/>
            <person name="Ohm R."/>
            <person name="Sun H."/>
            <person name="Tunlid A."/>
            <person name="Henrissat B."/>
            <person name="Grigoriev I.V."/>
            <person name="Hibbett D.S."/>
            <person name="Martin F."/>
        </authorList>
    </citation>
    <scope>NUCLEOTIDE SEQUENCE [LARGE SCALE GENOMIC DNA]</scope>
    <source>
        <strain evidence="2">441</strain>
    </source>
</reference>
<proteinExistence type="predicted"/>
<sequence>MLGDSYRRPPWSWSGSYSPTRITPTVIPTRISVLLQGSPCRPTVAWSTATRSVLEDVGAVLVRPPCLLRFPRTLRTICWLHSSTLATSVQSPYRSFGPLPIVGTLIMISKRPSSRSFVSFLTLA</sequence>
<keyword evidence="2" id="KW-1185">Reference proteome</keyword>
<dbReference type="Proteomes" id="UP000054018">
    <property type="component" value="Unassembled WGS sequence"/>
</dbReference>
<reference evidence="1 2" key="1">
    <citation type="submission" date="2014-04" db="EMBL/GenBank/DDBJ databases">
        <authorList>
            <consortium name="DOE Joint Genome Institute"/>
            <person name="Kuo A."/>
            <person name="Kohler A."/>
            <person name="Costa M.D."/>
            <person name="Nagy L.G."/>
            <person name="Floudas D."/>
            <person name="Copeland A."/>
            <person name="Barry K.W."/>
            <person name="Cichocki N."/>
            <person name="Veneault-Fourrey C."/>
            <person name="LaButti K."/>
            <person name="Lindquist E.A."/>
            <person name="Lipzen A."/>
            <person name="Lundell T."/>
            <person name="Morin E."/>
            <person name="Murat C."/>
            <person name="Sun H."/>
            <person name="Tunlid A."/>
            <person name="Henrissat B."/>
            <person name="Grigoriev I.V."/>
            <person name="Hibbett D.S."/>
            <person name="Martin F."/>
            <person name="Nordberg H.P."/>
            <person name="Cantor M.N."/>
            <person name="Hua S.X."/>
        </authorList>
    </citation>
    <scope>NUCLEOTIDE SEQUENCE [LARGE SCALE GENOMIC DNA]</scope>
    <source>
        <strain evidence="1 2">441</strain>
    </source>
</reference>
<name>A0A0C9YTB4_9AGAM</name>
<gene>
    <name evidence="1" type="ORF">PISMIDRAFT_607665</name>
</gene>
<accession>A0A0C9YTB4</accession>
<dbReference type="AlphaFoldDB" id="A0A0C9YTB4"/>